<organism evidence="1 2">
    <name type="scientific">Corchorus capsularis</name>
    <name type="common">Jute</name>
    <dbReference type="NCBI Taxonomy" id="210143"/>
    <lineage>
        <taxon>Eukaryota</taxon>
        <taxon>Viridiplantae</taxon>
        <taxon>Streptophyta</taxon>
        <taxon>Embryophyta</taxon>
        <taxon>Tracheophyta</taxon>
        <taxon>Spermatophyta</taxon>
        <taxon>Magnoliopsida</taxon>
        <taxon>eudicotyledons</taxon>
        <taxon>Gunneridae</taxon>
        <taxon>Pentapetalae</taxon>
        <taxon>rosids</taxon>
        <taxon>malvids</taxon>
        <taxon>Malvales</taxon>
        <taxon>Malvaceae</taxon>
        <taxon>Grewioideae</taxon>
        <taxon>Apeibeae</taxon>
        <taxon>Corchorus</taxon>
    </lineage>
</organism>
<name>A0A1R3K6D2_COCAP</name>
<comment type="caution">
    <text evidence="1">The sequence shown here is derived from an EMBL/GenBank/DDBJ whole genome shotgun (WGS) entry which is preliminary data.</text>
</comment>
<dbReference type="AlphaFoldDB" id="A0A1R3K6D2"/>
<protein>
    <submittedName>
        <fullName evidence="1">Uncharacterized protein</fullName>
    </submittedName>
</protein>
<evidence type="ECO:0000313" key="1">
    <source>
        <dbReference type="EMBL" id="OMP02614.1"/>
    </source>
</evidence>
<sequence length="67" mass="7257">MEQKSGELEVVTKQSPLVAGNNGIVEMIESHRTTMKGTTNLARGTNFADLVGPTLAPWGRYRGQPSK</sequence>
<dbReference type="OrthoDB" id="10636610at2759"/>
<accession>A0A1R3K6D2</accession>
<dbReference type="Proteomes" id="UP000188268">
    <property type="component" value="Unassembled WGS sequence"/>
</dbReference>
<keyword evidence="2" id="KW-1185">Reference proteome</keyword>
<dbReference type="Gramene" id="OMP02614">
    <property type="protein sequence ID" value="OMP02614"/>
    <property type="gene ID" value="CCACVL1_02743"/>
</dbReference>
<evidence type="ECO:0000313" key="2">
    <source>
        <dbReference type="Proteomes" id="UP000188268"/>
    </source>
</evidence>
<reference evidence="1 2" key="1">
    <citation type="submission" date="2013-09" db="EMBL/GenBank/DDBJ databases">
        <title>Corchorus capsularis genome sequencing.</title>
        <authorList>
            <person name="Alam M."/>
            <person name="Haque M.S."/>
            <person name="Islam M.S."/>
            <person name="Emdad E.M."/>
            <person name="Islam M.M."/>
            <person name="Ahmed B."/>
            <person name="Halim A."/>
            <person name="Hossen Q.M.M."/>
            <person name="Hossain M.Z."/>
            <person name="Ahmed R."/>
            <person name="Khan M.M."/>
            <person name="Islam R."/>
            <person name="Rashid M.M."/>
            <person name="Khan S.A."/>
            <person name="Rahman M.S."/>
            <person name="Alam M."/>
        </authorList>
    </citation>
    <scope>NUCLEOTIDE SEQUENCE [LARGE SCALE GENOMIC DNA]</scope>
    <source>
        <strain evidence="2">cv. CVL-1</strain>
        <tissue evidence="1">Whole seedling</tissue>
    </source>
</reference>
<dbReference type="EMBL" id="AWWV01006198">
    <property type="protein sequence ID" value="OMP02614.1"/>
    <property type="molecule type" value="Genomic_DNA"/>
</dbReference>
<gene>
    <name evidence="1" type="ORF">CCACVL1_02743</name>
</gene>
<proteinExistence type="predicted"/>